<organism evidence="1 2">
    <name type="scientific">Persea americana</name>
    <name type="common">Avocado</name>
    <dbReference type="NCBI Taxonomy" id="3435"/>
    <lineage>
        <taxon>Eukaryota</taxon>
        <taxon>Viridiplantae</taxon>
        <taxon>Streptophyta</taxon>
        <taxon>Embryophyta</taxon>
        <taxon>Tracheophyta</taxon>
        <taxon>Spermatophyta</taxon>
        <taxon>Magnoliopsida</taxon>
        <taxon>Magnoliidae</taxon>
        <taxon>Laurales</taxon>
        <taxon>Lauraceae</taxon>
        <taxon>Persea</taxon>
    </lineage>
</organism>
<comment type="caution">
    <text evidence="1">The sequence shown here is derived from an EMBL/GenBank/DDBJ whole genome shotgun (WGS) entry which is preliminary data.</text>
</comment>
<name>A0ACC2M1C8_PERAE</name>
<proteinExistence type="predicted"/>
<evidence type="ECO:0000313" key="1">
    <source>
        <dbReference type="EMBL" id="KAJ8639504.1"/>
    </source>
</evidence>
<protein>
    <submittedName>
        <fullName evidence="1">Uncharacterized protein</fullName>
    </submittedName>
</protein>
<gene>
    <name evidence="1" type="ORF">MRB53_016198</name>
</gene>
<dbReference type="EMBL" id="CM056813">
    <property type="protein sequence ID" value="KAJ8639504.1"/>
    <property type="molecule type" value="Genomic_DNA"/>
</dbReference>
<evidence type="ECO:0000313" key="2">
    <source>
        <dbReference type="Proteomes" id="UP001234297"/>
    </source>
</evidence>
<keyword evidence="2" id="KW-1185">Reference proteome</keyword>
<accession>A0ACC2M1C8</accession>
<dbReference type="Proteomes" id="UP001234297">
    <property type="component" value="Chromosome 5"/>
</dbReference>
<reference evidence="1 2" key="1">
    <citation type="journal article" date="2022" name="Hortic Res">
        <title>A haplotype resolved chromosomal level avocado genome allows analysis of novel avocado genes.</title>
        <authorList>
            <person name="Nath O."/>
            <person name="Fletcher S.J."/>
            <person name="Hayward A."/>
            <person name="Shaw L.M."/>
            <person name="Masouleh A.K."/>
            <person name="Furtado A."/>
            <person name="Henry R.J."/>
            <person name="Mitter N."/>
        </authorList>
    </citation>
    <scope>NUCLEOTIDE SEQUENCE [LARGE SCALE GENOMIC DNA]</scope>
    <source>
        <strain evidence="2">cv. Hass</strain>
    </source>
</reference>
<sequence length="111" mass="12377">MKCVVTIRVALKSLLLVIGSFSSILGFYPLNPEPRNPSHPVDEIQKIIEGMIGIEASERWVELINRIGTANLPPSATIFFQTGKDVSLGSKQWAMDPQVIRYHNVPRAISY</sequence>